<evidence type="ECO:0000259" key="1">
    <source>
        <dbReference type="Pfam" id="PF14344"/>
    </source>
</evidence>
<accession>A0A150L8H8</accession>
<dbReference type="OrthoDB" id="9783299at2"/>
<keyword evidence="3" id="KW-1185">Reference proteome</keyword>
<dbReference type="InterPro" id="IPR025510">
    <property type="entry name" value="DUF4397"/>
</dbReference>
<protein>
    <recommendedName>
        <fullName evidence="1">DUF4397 domain-containing protein</fullName>
    </recommendedName>
</protein>
<dbReference type="AlphaFoldDB" id="A0A150L8H8"/>
<dbReference type="STRING" id="46224.B4102_2827"/>
<dbReference type="Pfam" id="PF14344">
    <property type="entry name" value="DUF4397"/>
    <property type="match status" value="1"/>
</dbReference>
<evidence type="ECO:0000313" key="2">
    <source>
        <dbReference type="EMBL" id="KYD08550.1"/>
    </source>
</evidence>
<dbReference type="Proteomes" id="UP000075666">
    <property type="component" value="Unassembled WGS sequence"/>
</dbReference>
<sequence>MTDIWRYFQKAAKYELLTNFYKHIDPEKHLQCYQKHVHYLNLANKMKREKIYKQPSYVRFLCATDHIGKIDIYLNGKRVLKNVEFKKISHYITLPTGKYHIDIYPAGTQLSTLINKTLDFKPNTYYTLTIVGSNNEYQLIQYFDKKAIESPITSVRFINLRRPHQHVDVKIKNDKTLFTNVTYMQATDYISLTPMTGTIEIMDSMTKEIINTYPNITLKPNLAYSLVLIDGSLLLFS</sequence>
<feature type="domain" description="DUF4397" evidence="1">
    <location>
        <begin position="56"/>
        <end position="169"/>
    </location>
</feature>
<comment type="caution">
    <text evidence="2">The sequence shown here is derived from an EMBL/GenBank/DDBJ whole genome shotgun (WGS) entry which is preliminary data.</text>
</comment>
<name>A0A150L8H8_9BACI</name>
<evidence type="ECO:0000313" key="3">
    <source>
        <dbReference type="Proteomes" id="UP000075666"/>
    </source>
</evidence>
<dbReference type="EMBL" id="LQYN01000031">
    <property type="protein sequence ID" value="KYD08550.1"/>
    <property type="molecule type" value="Genomic_DNA"/>
</dbReference>
<dbReference type="RefSeq" id="WP_084347550.1">
    <property type="nucleotide sequence ID" value="NZ_JALKTV010000001.1"/>
</dbReference>
<organism evidence="2 3">
    <name type="scientific">Heyndrickxia sporothermodurans</name>
    <dbReference type="NCBI Taxonomy" id="46224"/>
    <lineage>
        <taxon>Bacteria</taxon>
        <taxon>Bacillati</taxon>
        <taxon>Bacillota</taxon>
        <taxon>Bacilli</taxon>
        <taxon>Bacillales</taxon>
        <taxon>Bacillaceae</taxon>
        <taxon>Heyndrickxia</taxon>
    </lineage>
</organism>
<proteinExistence type="predicted"/>
<gene>
    <name evidence="2" type="ORF">B4102_2827</name>
</gene>
<dbReference type="PATRIC" id="fig|46224.3.peg.2396"/>
<reference evidence="2 3" key="1">
    <citation type="submission" date="2016-01" db="EMBL/GenBank/DDBJ databases">
        <title>Genome Sequences of Twelve Sporeforming Bacillus Species Isolated from Foods.</title>
        <authorList>
            <person name="Berendsen E.M."/>
            <person name="Wells-Bennik M.H."/>
            <person name="Krawcyk A.O."/>
            <person name="De Jong A."/>
            <person name="Holsappel S."/>
            <person name="Eijlander R.T."/>
            <person name="Kuipers O.P."/>
        </authorList>
    </citation>
    <scope>NUCLEOTIDE SEQUENCE [LARGE SCALE GENOMIC DNA]</scope>
    <source>
        <strain evidence="2 3">B4102</strain>
    </source>
</reference>